<comment type="function">
    <text evidence="1">Catalyzes the conversion of D-ribulose 5-phosphate to formate and 3,4-dihydroxy-2-butanone 4-phosphate.</text>
</comment>
<dbReference type="PANTHER" id="PTHR21327">
    <property type="entry name" value="GTP CYCLOHYDROLASE II-RELATED"/>
    <property type="match status" value="1"/>
</dbReference>
<proteinExistence type="predicted"/>
<keyword evidence="4" id="KW-0686">Riboflavin biosynthesis</keyword>
<protein>
    <recommendedName>
        <fullName evidence="3">3,4-dihydroxy-2-butanone-4-phosphate synthase</fullName>
        <ecNumber evidence="3">4.1.99.12</ecNumber>
    </recommendedName>
</protein>
<accession>A0ABU3WT03</accession>
<dbReference type="InterPro" id="IPR017945">
    <property type="entry name" value="DHBP_synth_RibB-like_a/b_dom"/>
</dbReference>
<dbReference type="Pfam" id="PF00926">
    <property type="entry name" value="DHBP_synthase"/>
    <property type="match status" value="1"/>
</dbReference>
<evidence type="ECO:0000313" key="7">
    <source>
        <dbReference type="Proteomes" id="UP001275440"/>
    </source>
</evidence>
<dbReference type="SUPFAM" id="SSF55821">
    <property type="entry name" value="YrdC/RibB"/>
    <property type="match status" value="1"/>
</dbReference>
<name>A0ABU3WT03_9NOCA</name>
<dbReference type="Gene3D" id="3.90.870.10">
    <property type="entry name" value="DHBP synthase"/>
    <property type="match status" value="1"/>
</dbReference>
<dbReference type="EC" id="4.1.99.12" evidence="3"/>
<reference evidence="6 7" key="1">
    <citation type="submission" date="2019-10" db="EMBL/GenBank/DDBJ databases">
        <title>Draft Genome Assembly of Rhodococcus zopfii DSM44189.</title>
        <authorList>
            <person name="Sutton J.M."/>
            <person name="Akob D.M."/>
            <person name="Bushman T.J."/>
        </authorList>
    </citation>
    <scope>NUCLEOTIDE SEQUENCE [LARGE SCALE GENOMIC DNA]</scope>
    <source>
        <strain evidence="6 7">DSM 44189</strain>
    </source>
</reference>
<sequence length="216" mass="22376">MSIAEFTSLHALCPHVADTTRDEAAERIARSAADLAAGRTVVLFDPAVGEAVLVVAAEFATTAALAFMIRHTSGFVKVTVPEEDRLRLQLPSMWALPGSRARCELTVTVDAAEGIGTGISAADRAYTIRTIADVTAGPASLTRPGHVAPVALGSNEIGTTGAVARIMARAGLRPLAAMCELVSPVDETAMAGESDSIAFARAHSLAFVSAFDLAVF</sequence>
<comment type="pathway">
    <text evidence="2">Cofactor biosynthesis; riboflavin biosynthesis; 2-hydroxy-3-oxobutyl phosphate from D-ribulose 5-phosphate: step 1/1.</text>
</comment>
<evidence type="ECO:0000256" key="2">
    <source>
        <dbReference type="ARBA" id="ARBA00004904"/>
    </source>
</evidence>
<gene>
    <name evidence="6" type="ORF">F8M49_17765</name>
</gene>
<dbReference type="EMBL" id="WBMO01000001">
    <property type="protein sequence ID" value="MDV2476704.1"/>
    <property type="molecule type" value="Genomic_DNA"/>
</dbReference>
<dbReference type="InterPro" id="IPR000422">
    <property type="entry name" value="DHBP_synthase_RibB"/>
</dbReference>
<evidence type="ECO:0000256" key="5">
    <source>
        <dbReference type="ARBA" id="ARBA00022723"/>
    </source>
</evidence>
<evidence type="ECO:0000313" key="6">
    <source>
        <dbReference type="EMBL" id="MDV2476704.1"/>
    </source>
</evidence>
<comment type="caution">
    <text evidence="6">The sequence shown here is derived from an EMBL/GenBank/DDBJ whole genome shotgun (WGS) entry which is preliminary data.</text>
</comment>
<dbReference type="Proteomes" id="UP001275440">
    <property type="component" value="Unassembled WGS sequence"/>
</dbReference>
<keyword evidence="7" id="KW-1185">Reference proteome</keyword>
<dbReference type="PANTHER" id="PTHR21327:SF18">
    <property type="entry name" value="3,4-DIHYDROXY-2-BUTANONE 4-PHOSPHATE SYNTHASE"/>
    <property type="match status" value="1"/>
</dbReference>
<keyword evidence="5" id="KW-0479">Metal-binding</keyword>
<evidence type="ECO:0000256" key="4">
    <source>
        <dbReference type="ARBA" id="ARBA00022619"/>
    </source>
</evidence>
<evidence type="ECO:0000256" key="3">
    <source>
        <dbReference type="ARBA" id="ARBA00012153"/>
    </source>
</evidence>
<organism evidence="6 7">
    <name type="scientific">Rhodococcus zopfii</name>
    <dbReference type="NCBI Taxonomy" id="43772"/>
    <lineage>
        <taxon>Bacteria</taxon>
        <taxon>Bacillati</taxon>
        <taxon>Actinomycetota</taxon>
        <taxon>Actinomycetes</taxon>
        <taxon>Mycobacteriales</taxon>
        <taxon>Nocardiaceae</taxon>
        <taxon>Rhodococcus</taxon>
    </lineage>
</organism>
<evidence type="ECO:0000256" key="1">
    <source>
        <dbReference type="ARBA" id="ARBA00002284"/>
    </source>
</evidence>